<gene>
    <name evidence="2" type="ORF">jhhlp_005995</name>
</gene>
<evidence type="ECO:0000313" key="3">
    <source>
        <dbReference type="Proteomes" id="UP000233524"/>
    </source>
</evidence>
<evidence type="ECO:0000256" key="1">
    <source>
        <dbReference type="SAM" id="MobiDB-lite"/>
    </source>
</evidence>
<keyword evidence="3" id="KW-1185">Reference proteome</keyword>
<dbReference type="AlphaFoldDB" id="A0A2N3N4N5"/>
<dbReference type="Proteomes" id="UP000233524">
    <property type="component" value="Unassembled WGS sequence"/>
</dbReference>
<comment type="caution">
    <text evidence="2">The sequence shown here is derived from an EMBL/GenBank/DDBJ whole genome shotgun (WGS) entry which is preliminary data.</text>
</comment>
<dbReference type="OrthoDB" id="5192057at2759"/>
<feature type="region of interest" description="Disordered" evidence="1">
    <location>
        <begin position="1"/>
        <end position="22"/>
    </location>
</feature>
<reference evidence="2 3" key="1">
    <citation type="journal article" date="2017" name="G3 (Bethesda)">
        <title>First Draft Genome Sequence of the Pathogenic Fungus Lomentospora prolificans (Formerly Scedosporium prolificans).</title>
        <authorList>
            <person name="Luo R."/>
            <person name="Zimin A."/>
            <person name="Workman R."/>
            <person name="Fan Y."/>
            <person name="Pertea G."/>
            <person name="Grossman N."/>
            <person name="Wear M.P."/>
            <person name="Jia B."/>
            <person name="Miller H."/>
            <person name="Casadevall A."/>
            <person name="Timp W."/>
            <person name="Zhang S.X."/>
            <person name="Salzberg S.L."/>
        </authorList>
    </citation>
    <scope>NUCLEOTIDE SEQUENCE [LARGE SCALE GENOMIC DNA]</scope>
    <source>
        <strain evidence="2 3">JHH-5317</strain>
    </source>
</reference>
<organism evidence="2 3">
    <name type="scientific">Lomentospora prolificans</name>
    <dbReference type="NCBI Taxonomy" id="41688"/>
    <lineage>
        <taxon>Eukaryota</taxon>
        <taxon>Fungi</taxon>
        <taxon>Dikarya</taxon>
        <taxon>Ascomycota</taxon>
        <taxon>Pezizomycotina</taxon>
        <taxon>Sordariomycetes</taxon>
        <taxon>Hypocreomycetidae</taxon>
        <taxon>Microascales</taxon>
        <taxon>Microascaceae</taxon>
        <taxon>Lomentospora</taxon>
    </lineage>
</organism>
<dbReference type="InParanoid" id="A0A2N3N4N5"/>
<accession>A0A2N3N4N5</accession>
<dbReference type="VEuPathDB" id="FungiDB:jhhlp_005995"/>
<protein>
    <submittedName>
        <fullName evidence="2">Uncharacterized protein</fullName>
    </submittedName>
</protein>
<dbReference type="EMBL" id="NLAX01000701">
    <property type="protein sequence ID" value="PKS07393.1"/>
    <property type="molecule type" value="Genomic_DNA"/>
</dbReference>
<sequence length="468" mass="52292">MPGPGGMSSRDEEPTEAPPRHYPLNGLDLSFSKYHHSPLGAADIIAHHLWARFFNPHPRRNPERMGLLPITEFINLGVINDEDLALDIEVLHRFQVGYGGGFLSKEANDFTCTIAHVVLAAVRRHVFEASHPEIRPWLAAVAKEFIAPPPKSWCCGPLDLDRFRAREMLKRGSAYWSFARGGDRLWIQSEIERLARYAPPIMMQHQNFLFSRGSLLDAIRTDFAYSTWYGRRLAVPSLVPDLWNPPFVTVTSSHHSWRIPKQEPGHELPGTLPRRLQTVSRNYPQLRARRSMSEPSDREYMYITLENAFSGFGPWRASPLHLDETSPIIQQPTAANSPSEMARILSHCVDIVFFVPCPSLTTLDHRLRRRSLSRRHIADMFHEPPTPQERSAEELTRAALAPTLPCGWPGANAAPSPFTTLGRAVPFSAPASAGIRSPRETSAIFAPWIAGTGAACAAFRATVAANAD</sequence>
<name>A0A2N3N4N5_9PEZI</name>
<evidence type="ECO:0000313" key="2">
    <source>
        <dbReference type="EMBL" id="PKS07393.1"/>
    </source>
</evidence>
<dbReference type="STRING" id="41688.A0A2N3N4N5"/>
<proteinExistence type="predicted"/>